<comment type="caution">
    <text evidence="1">The sequence shown here is derived from an EMBL/GenBank/DDBJ whole genome shotgun (WGS) entry which is preliminary data.</text>
</comment>
<name>A0A4Y2B4F3_ARAVE</name>
<protein>
    <submittedName>
        <fullName evidence="1">Uncharacterized protein</fullName>
    </submittedName>
</protein>
<evidence type="ECO:0000313" key="1">
    <source>
        <dbReference type="EMBL" id="GBL86878.1"/>
    </source>
</evidence>
<proteinExistence type="predicted"/>
<dbReference type="EMBL" id="BGPR01000050">
    <property type="protein sequence ID" value="GBL86878.1"/>
    <property type="molecule type" value="Genomic_DNA"/>
</dbReference>
<accession>A0A4Y2B4F3</accession>
<evidence type="ECO:0000313" key="2">
    <source>
        <dbReference type="Proteomes" id="UP000499080"/>
    </source>
</evidence>
<gene>
    <name evidence="1" type="ORF">AVEN_96098_1</name>
</gene>
<reference evidence="1 2" key="1">
    <citation type="journal article" date="2019" name="Sci. Rep.">
        <title>Orb-weaving spider Araneus ventricosus genome elucidates the spidroin gene catalogue.</title>
        <authorList>
            <person name="Kono N."/>
            <person name="Nakamura H."/>
            <person name="Ohtoshi R."/>
            <person name="Moran D.A.P."/>
            <person name="Shinohara A."/>
            <person name="Yoshida Y."/>
            <person name="Fujiwara M."/>
            <person name="Mori M."/>
            <person name="Tomita M."/>
            <person name="Arakawa K."/>
        </authorList>
    </citation>
    <scope>NUCLEOTIDE SEQUENCE [LARGE SCALE GENOMIC DNA]</scope>
</reference>
<dbReference type="Proteomes" id="UP000499080">
    <property type="component" value="Unassembled WGS sequence"/>
</dbReference>
<organism evidence="1 2">
    <name type="scientific">Araneus ventricosus</name>
    <name type="common">Orbweaver spider</name>
    <name type="synonym">Epeira ventricosa</name>
    <dbReference type="NCBI Taxonomy" id="182803"/>
    <lineage>
        <taxon>Eukaryota</taxon>
        <taxon>Metazoa</taxon>
        <taxon>Ecdysozoa</taxon>
        <taxon>Arthropoda</taxon>
        <taxon>Chelicerata</taxon>
        <taxon>Arachnida</taxon>
        <taxon>Araneae</taxon>
        <taxon>Araneomorphae</taxon>
        <taxon>Entelegynae</taxon>
        <taxon>Araneoidea</taxon>
        <taxon>Araneidae</taxon>
        <taxon>Araneus</taxon>
    </lineage>
</organism>
<sequence length="136" mass="15496">MGEKKISRRYPHTNKLPRPYSYPNYAKAVDRSRTWPRDIYHLVSTTPLIKFVDDGYGMPPKPPLWIYQNLYFSSPLIPGGCVHIFFSIFSNFSHNSAHPSAPGLTKCAEVNTRVRYEHVAGPIPPWGENLILGPNK</sequence>
<keyword evidence="2" id="KW-1185">Reference proteome</keyword>
<dbReference type="AlphaFoldDB" id="A0A4Y2B4F3"/>